<protein>
    <submittedName>
        <fullName evidence="2">NBS-LRR type resistance protein</fullName>
    </submittedName>
</protein>
<dbReference type="EMBL" id="SSTD01018505">
    <property type="protein sequence ID" value="TYJ97979.1"/>
    <property type="molecule type" value="Genomic_DNA"/>
</dbReference>
<evidence type="ECO:0000313" key="3">
    <source>
        <dbReference type="EMBL" id="TYJ97979.1"/>
    </source>
</evidence>
<evidence type="ECO:0000313" key="2">
    <source>
        <dbReference type="EMBL" id="KAA0041649.1"/>
    </source>
</evidence>
<organism evidence="2 4">
    <name type="scientific">Cucumis melo var. makuwa</name>
    <name type="common">Oriental melon</name>
    <dbReference type="NCBI Taxonomy" id="1194695"/>
    <lineage>
        <taxon>Eukaryota</taxon>
        <taxon>Viridiplantae</taxon>
        <taxon>Streptophyta</taxon>
        <taxon>Embryophyta</taxon>
        <taxon>Tracheophyta</taxon>
        <taxon>Spermatophyta</taxon>
        <taxon>Magnoliopsida</taxon>
        <taxon>eudicotyledons</taxon>
        <taxon>Gunneridae</taxon>
        <taxon>Pentapetalae</taxon>
        <taxon>rosids</taxon>
        <taxon>fabids</taxon>
        <taxon>Cucurbitales</taxon>
        <taxon>Cucurbitaceae</taxon>
        <taxon>Benincaseae</taxon>
        <taxon>Cucumis</taxon>
    </lineage>
</organism>
<feature type="compositionally biased region" description="Polar residues" evidence="1">
    <location>
        <begin position="37"/>
        <end position="55"/>
    </location>
</feature>
<dbReference type="EMBL" id="SSTE01016484">
    <property type="protein sequence ID" value="KAA0041649.1"/>
    <property type="molecule type" value="Genomic_DNA"/>
</dbReference>
<feature type="region of interest" description="Disordered" evidence="1">
    <location>
        <begin position="37"/>
        <end position="56"/>
    </location>
</feature>
<evidence type="ECO:0000313" key="5">
    <source>
        <dbReference type="Proteomes" id="UP000321947"/>
    </source>
</evidence>
<dbReference type="OrthoDB" id="1901212at2759"/>
<dbReference type="AlphaFoldDB" id="A0A5A7TJV7"/>
<evidence type="ECO:0000256" key="1">
    <source>
        <dbReference type="SAM" id="MobiDB-lite"/>
    </source>
</evidence>
<name>A0A5A7TJV7_CUCMM</name>
<sequence>MFVFYVHDTMSSFPSGFNETDVMFLEFFEDLDNLAGGSSSVDDNSTDTAQPSTTLTHRRRAQSQLLDVCVQKIFSVYCLKWVDVSREYIEVVKGDLQSNHIPTRLLDKSSLTIIAAGQSDFYNDSMSSLSKEGSRSTVWSCFSKHMFEMGLSYRKLQKMRIIKCWNSSPSLPQRVSSHYLWTRYARLCWVDDQAIQKLQLRVELDEAKSAIEEQIIKQDMLASEVERMWKLIEDLTRAQQGPLHDS</sequence>
<accession>A0A5A7TJV7</accession>
<dbReference type="Proteomes" id="UP000321947">
    <property type="component" value="Unassembled WGS sequence"/>
</dbReference>
<gene>
    <name evidence="3" type="ORF">E5676_scaffold234G00910</name>
    <name evidence="2" type="ORF">E6C27_scaffold93G001260</name>
</gene>
<comment type="caution">
    <text evidence="2">The sequence shown here is derived from an EMBL/GenBank/DDBJ whole genome shotgun (WGS) entry which is preliminary data.</text>
</comment>
<evidence type="ECO:0000313" key="4">
    <source>
        <dbReference type="Proteomes" id="UP000321393"/>
    </source>
</evidence>
<reference evidence="4 5" key="1">
    <citation type="submission" date="2019-08" db="EMBL/GenBank/DDBJ databases">
        <title>Draft genome sequences of two oriental melons (Cucumis melo L. var makuwa).</title>
        <authorList>
            <person name="Kwon S.-Y."/>
        </authorList>
    </citation>
    <scope>NUCLEOTIDE SEQUENCE [LARGE SCALE GENOMIC DNA]</scope>
    <source>
        <strain evidence="5">cv. Chang Bougi</strain>
        <strain evidence="4">cv. SW 3</strain>
        <tissue evidence="2">Leaf</tissue>
    </source>
</reference>
<dbReference type="Proteomes" id="UP000321393">
    <property type="component" value="Unassembled WGS sequence"/>
</dbReference>
<proteinExistence type="predicted"/>